<name>A0A8S5SZT5_9CAUD</name>
<proteinExistence type="predicted"/>
<organism evidence="1">
    <name type="scientific">Podoviridae sp. ctnWS46</name>
    <dbReference type="NCBI Taxonomy" id="2827747"/>
    <lineage>
        <taxon>Viruses</taxon>
        <taxon>Duplodnaviria</taxon>
        <taxon>Heunggongvirae</taxon>
        <taxon>Uroviricota</taxon>
        <taxon>Caudoviricetes</taxon>
    </lineage>
</organism>
<protein>
    <submittedName>
        <fullName evidence="1">Uncharacterized protein</fullName>
    </submittedName>
</protein>
<sequence length="80" mass="9644">MTKEKYKEHIQKQYDYVLEQVNGWHELANVLKSLSDYIVDCISMTEDIYNDKDIDYLSYLELNEMISYKLREVCRIVKKG</sequence>
<dbReference type="EMBL" id="BK032718">
    <property type="protein sequence ID" value="DAF56521.1"/>
    <property type="molecule type" value="Genomic_DNA"/>
</dbReference>
<evidence type="ECO:0000313" key="1">
    <source>
        <dbReference type="EMBL" id="DAF56521.1"/>
    </source>
</evidence>
<accession>A0A8S5SZT5</accession>
<reference evidence="1" key="1">
    <citation type="journal article" date="2021" name="Proc. Natl. Acad. Sci. U.S.A.">
        <title>A Catalog of Tens of Thousands of Viruses from Human Metagenomes Reveals Hidden Associations with Chronic Diseases.</title>
        <authorList>
            <person name="Tisza M.J."/>
            <person name="Buck C.B."/>
        </authorList>
    </citation>
    <scope>NUCLEOTIDE SEQUENCE</scope>
    <source>
        <strain evidence="1">CtnWS46</strain>
    </source>
</reference>